<evidence type="ECO:0000313" key="2">
    <source>
        <dbReference type="EMBL" id="HED11166.1"/>
    </source>
</evidence>
<dbReference type="EMBL" id="DRLD01000300">
    <property type="protein sequence ID" value="HED11166.1"/>
    <property type="molecule type" value="Genomic_DNA"/>
</dbReference>
<feature type="transmembrane region" description="Helical" evidence="1">
    <location>
        <begin position="12"/>
        <end position="35"/>
    </location>
</feature>
<dbReference type="Pfam" id="PF04018">
    <property type="entry name" value="VCA0040-like"/>
    <property type="match status" value="1"/>
</dbReference>
<evidence type="ECO:0000256" key="1">
    <source>
        <dbReference type="SAM" id="Phobius"/>
    </source>
</evidence>
<dbReference type="PANTHER" id="PTHR37308">
    <property type="entry name" value="INTEGRAL MEMBRANE PROTEIN"/>
    <property type="match status" value="1"/>
</dbReference>
<feature type="transmembrane region" description="Helical" evidence="1">
    <location>
        <begin position="154"/>
        <end position="170"/>
    </location>
</feature>
<feature type="transmembrane region" description="Helical" evidence="1">
    <location>
        <begin position="177"/>
        <end position="200"/>
    </location>
</feature>
<feature type="transmembrane region" description="Helical" evidence="1">
    <location>
        <begin position="269"/>
        <end position="288"/>
    </location>
</feature>
<keyword evidence="1" id="KW-0472">Membrane</keyword>
<comment type="caution">
    <text evidence="2">The sequence shown here is derived from an EMBL/GenBank/DDBJ whole genome shotgun (WGS) entry which is preliminary data.</text>
</comment>
<dbReference type="InterPro" id="IPR007163">
    <property type="entry name" value="VCA0040-like"/>
</dbReference>
<organism evidence="2">
    <name type="scientific">Caldithrix abyssi</name>
    <dbReference type="NCBI Taxonomy" id="187145"/>
    <lineage>
        <taxon>Bacteria</taxon>
        <taxon>Pseudomonadati</taxon>
        <taxon>Calditrichota</taxon>
        <taxon>Calditrichia</taxon>
        <taxon>Calditrichales</taxon>
        <taxon>Calditrichaceae</taxon>
        <taxon>Caldithrix</taxon>
    </lineage>
</organism>
<feature type="transmembrane region" description="Helical" evidence="1">
    <location>
        <begin position="212"/>
        <end position="232"/>
    </location>
</feature>
<protein>
    <submittedName>
        <fullName evidence="2">DUF368 domain-containing protein</fullName>
    </submittedName>
</protein>
<proteinExistence type="predicted"/>
<reference evidence="2" key="1">
    <citation type="journal article" date="2020" name="mSystems">
        <title>Genome- and Community-Level Interaction Insights into Carbon Utilization and Element Cycling Functions of Hydrothermarchaeota in Hydrothermal Sediment.</title>
        <authorList>
            <person name="Zhou Z."/>
            <person name="Liu Y."/>
            <person name="Xu W."/>
            <person name="Pan J."/>
            <person name="Luo Z.H."/>
            <person name="Li M."/>
        </authorList>
    </citation>
    <scope>NUCLEOTIDE SEQUENCE [LARGE SCALE GENOMIC DNA]</scope>
    <source>
        <strain evidence="2">HyVt-456</strain>
    </source>
</reference>
<keyword evidence="1" id="KW-0812">Transmembrane</keyword>
<feature type="transmembrane region" description="Helical" evidence="1">
    <location>
        <begin position="244"/>
        <end position="263"/>
    </location>
</feature>
<accession>A0A7V1LNC5</accession>
<keyword evidence="1" id="KW-1133">Transmembrane helix</keyword>
<sequence>MRMYLRVFLVGMAMGVANIIPGVSGGTIAVVFGIYEKLMHALGNFLTDKENRRRHITFLGVLFTGSLVAIIALAGLLKWAFNNYPLITVYFFMGLILGSIPVVLKVHHDMKPTVSRISAFLTGLVFVVLLALYQTHGSEGSLVTDFSTYTLSDYLYFAFAGLIAASAMIIPGVSGSFILILLGVYWTVLGALSGLFPLLLEQGIGGEAWPRLVILGSLFLGVVAGILGFSRIMDYLLKRFPAQTMYAILGLIIGSLYQIYPGMEMSVNGFMAIVSLVLGFIISIKFSADDSSSG</sequence>
<name>A0A7V1LNC5_CALAY</name>
<gene>
    <name evidence="2" type="ORF">ENJ10_10800</name>
</gene>
<feature type="transmembrane region" description="Helical" evidence="1">
    <location>
        <begin position="87"/>
        <end position="104"/>
    </location>
</feature>
<dbReference type="PANTHER" id="PTHR37308:SF1">
    <property type="entry name" value="POLYPRENYL-PHOSPHATE TRANSPORTER"/>
    <property type="match status" value="1"/>
</dbReference>
<dbReference type="AlphaFoldDB" id="A0A7V1LNC5"/>
<dbReference type="Proteomes" id="UP000886005">
    <property type="component" value="Unassembled WGS sequence"/>
</dbReference>
<feature type="transmembrane region" description="Helical" evidence="1">
    <location>
        <begin position="116"/>
        <end position="134"/>
    </location>
</feature>
<feature type="transmembrane region" description="Helical" evidence="1">
    <location>
        <begin position="56"/>
        <end position="81"/>
    </location>
</feature>